<dbReference type="GO" id="GO:0051539">
    <property type="term" value="F:4 iron, 4 sulfur cluster binding"/>
    <property type="evidence" value="ECO:0007669"/>
    <property type="project" value="UniProtKB-UniRule"/>
</dbReference>
<keyword evidence="1 10" id="KW-0813">Transport</keyword>
<feature type="binding site" evidence="10">
    <location>
        <position position="47"/>
    </location>
    <ligand>
        <name>[4Fe-4S] cluster</name>
        <dbReference type="ChEBI" id="CHEBI:49883"/>
        <label>1</label>
    </ligand>
</feature>
<dbReference type="Pfam" id="PF04060">
    <property type="entry name" value="FeS"/>
    <property type="match status" value="1"/>
</dbReference>
<reference evidence="13 14" key="1">
    <citation type="submission" date="2019-03" db="EMBL/GenBank/DDBJ databases">
        <title>Genomic Encyclopedia of Type Strains, Phase IV (KMG-IV): sequencing the most valuable type-strain genomes for metagenomic binning, comparative biology and taxonomic classification.</title>
        <authorList>
            <person name="Goeker M."/>
        </authorList>
    </citation>
    <scope>NUCLEOTIDE SEQUENCE [LARGE SCALE GENOMIC DNA]</scope>
    <source>
        <strain evidence="13 14">DSM 28559</strain>
    </source>
</reference>
<dbReference type="InterPro" id="IPR017900">
    <property type="entry name" value="4Fe4S_Fe_S_CS"/>
</dbReference>
<sequence length="255" mass="25975">MGIIVVVVIGLIAGLILSVASIVFAVPVNEKEEALVGVLPGANCGACGFAGCSGYAAALAAGTAEVGLCSPGGPDVAAECAEILGVSAGSMEKKVAIIQCAGTCDSVSQKLDYKGIDTCQAVSQMWSGDSACQYGCLGHGDCAAVCPENAITVCNGLATVNTDLCVGCGLCAKACPKHIIIIEPLKFTQHVRCVNKDKGAETRKTCKVGCIGCMKCQKECEAGAITVTNFNATIDYDKCTNCGHCKEVCPVHAIQ</sequence>
<keyword evidence="7 10" id="KW-0408">Iron</keyword>
<dbReference type="OrthoDB" id="9789936at2"/>
<protein>
    <recommendedName>
        <fullName evidence="10">Ion-translocating oxidoreductase complex subunit B</fullName>
        <ecNumber evidence="10">7.-.-.-</ecNumber>
    </recommendedName>
    <alternativeName>
        <fullName evidence="10">Rnf electron transport complex subunit B</fullName>
    </alternativeName>
</protein>
<keyword evidence="10" id="KW-1003">Cell membrane</keyword>
<keyword evidence="3 10" id="KW-0479">Metal-binding</keyword>
<keyword evidence="14" id="KW-1185">Reference proteome</keyword>
<feature type="domain" description="4Fe-4S ferredoxin-type" evidence="11">
    <location>
        <begin position="230"/>
        <end position="255"/>
    </location>
</feature>
<feature type="binding site" evidence="10">
    <location>
        <position position="146"/>
    </location>
    <ligand>
        <name>[4Fe-4S] cluster</name>
        <dbReference type="ChEBI" id="CHEBI:49883"/>
        <label>3</label>
    </ligand>
</feature>
<dbReference type="CDD" id="cd10549">
    <property type="entry name" value="MtMvhB_like"/>
    <property type="match status" value="1"/>
</dbReference>
<evidence type="ECO:0000256" key="4">
    <source>
        <dbReference type="ARBA" id="ARBA00022737"/>
    </source>
</evidence>
<name>A0A4V2SDM0_9FIRM</name>
<evidence type="ECO:0000259" key="11">
    <source>
        <dbReference type="PROSITE" id="PS51379"/>
    </source>
</evidence>
<feature type="binding site" evidence="10">
    <location>
        <position position="52"/>
    </location>
    <ligand>
        <name>[4Fe-4S] cluster</name>
        <dbReference type="ChEBI" id="CHEBI:49883"/>
        <label>1</label>
    </ligand>
</feature>
<dbReference type="GO" id="GO:0009055">
    <property type="term" value="F:electron transfer activity"/>
    <property type="evidence" value="ECO:0007669"/>
    <property type="project" value="InterPro"/>
</dbReference>
<feature type="binding site" evidence="10">
    <location>
        <position position="69"/>
    </location>
    <ligand>
        <name>[4Fe-4S] cluster</name>
        <dbReference type="ChEBI" id="CHEBI:49883"/>
        <label>1</label>
    </ligand>
</feature>
<keyword evidence="8 10" id="KW-0411">Iron-sulfur</keyword>
<dbReference type="PANTHER" id="PTHR43560:SF1">
    <property type="entry name" value="ION-TRANSLOCATING OXIDOREDUCTASE COMPLEX SUBUNIT B"/>
    <property type="match status" value="1"/>
</dbReference>
<dbReference type="GO" id="GO:0046872">
    <property type="term" value="F:metal ion binding"/>
    <property type="evidence" value="ECO:0007669"/>
    <property type="project" value="UniProtKB-KW"/>
</dbReference>
<feature type="binding site" evidence="10">
    <location>
        <position position="171"/>
    </location>
    <ligand>
        <name>[4Fe-4S] cluster</name>
        <dbReference type="ChEBI" id="CHEBI:49883"/>
        <label>3</label>
    </ligand>
</feature>
<comment type="subcellular location">
    <subcellularLocation>
        <location evidence="10">Cell membrane</location>
    </subcellularLocation>
</comment>
<dbReference type="Gene3D" id="3.30.70.20">
    <property type="match status" value="2"/>
</dbReference>
<evidence type="ECO:0000256" key="7">
    <source>
        <dbReference type="ARBA" id="ARBA00023004"/>
    </source>
</evidence>
<keyword evidence="9 10" id="KW-0472">Membrane</keyword>
<feature type="region of interest" description="Hydrophobic" evidence="10">
    <location>
        <begin position="1"/>
        <end position="21"/>
    </location>
</feature>
<dbReference type="AlphaFoldDB" id="A0A4V2SDM0"/>
<feature type="domain" description="4Fe-4S" evidence="12">
    <location>
        <begin position="27"/>
        <end position="86"/>
    </location>
</feature>
<keyword evidence="2 10" id="KW-0004">4Fe-4S</keyword>
<dbReference type="EMBL" id="SLXA01000009">
    <property type="protein sequence ID" value="TCO84155.1"/>
    <property type="molecule type" value="Genomic_DNA"/>
</dbReference>
<comment type="subunit">
    <text evidence="10">The complex is composed of six subunits: RnfA, RnfB, RnfC, RnfD, RnfE and RnfG.</text>
</comment>
<dbReference type="NCBIfam" id="TIGR01944">
    <property type="entry name" value="rnfB"/>
    <property type="match status" value="1"/>
</dbReference>
<feature type="binding site" evidence="10">
    <location>
        <position position="175"/>
    </location>
    <ligand>
        <name>[4Fe-4S] cluster</name>
        <dbReference type="ChEBI" id="CHEBI:49883"/>
        <label>2</label>
    </ligand>
</feature>
<dbReference type="EC" id="7.-.-.-" evidence="10"/>
<dbReference type="SUPFAM" id="SSF54862">
    <property type="entry name" value="4Fe-4S ferredoxins"/>
    <property type="match status" value="1"/>
</dbReference>
<comment type="caution">
    <text evidence="13">The sequence shown here is derived from an EMBL/GenBank/DDBJ whole genome shotgun (WGS) entry which is preliminary data.</text>
</comment>
<feature type="binding site" evidence="10">
    <location>
        <position position="136"/>
    </location>
    <ligand>
        <name>[4Fe-4S] cluster</name>
        <dbReference type="ChEBI" id="CHEBI:49883"/>
        <label>2</label>
    </ligand>
</feature>
<feature type="binding site" evidence="10">
    <location>
        <position position="165"/>
    </location>
    <ligand>
        <name>[4Fe-4S] cluster</name>
        <dbReference type="ChEBI" id="CHEBI:49883"/>
        <label>3</label>
    </ligand>
</feature>
<feature type="binding site" evidence="10">
    <location>
        <position position="44"/>
    </location>
    <ligand>
        <name>[4Fe-4S] cluster</name>
        <dbReference type="ChEBI" id="CHEBI:49883"/>
        <label>1</label>
    </ligand>
</feature>
<evidence type="ECO:0000256" key="5">
    <source>
        <dbReference type="ARBA" id="ARBA00022967"/>
    </source>
</evidence>
<evidence type="ECO:0000256" key="8">
    <source>
        <dbReference type="ARBA" id="ARBA00023014"/>
    </source>
</evidence>
<dbReference type="InterPro" id="IPR017896">
    <property type="entry name" value="4Fe4S_Fe-S-bd"/>
</dbReference>
<evidence type="ECO:0000256" key="10">
    <source>
        <dbReference type="HAMAP-Rule" id="MF_00463"/>
    </source>
</evidence>
<dbReference type="PROSITE" id="PS51379">
    <property type="entry name" value="4FE4S_FER_2"/>
    <property type="match status" value="2"/>
</dbReference>
<evidence type="ECO:0000256" key="3">
    <source>
        <dbReference type="ARBA" id="ARBA00022723"/>
    </source>
</evidence>
<dbReference type="GO" id="GO:0022900">
    <property type="term" value="P:electron transport chain"/>
    <property type="evidence" value="ECO:0007669"/>
    <property type="project" value="UniProtKB-UniRule"/>
</dbReference>
<dbReference type="InterPro" id="IPR050395">
    <property type="entry name" value="4Fe4S_Ferredoxin_RnfB"/>
</dbReference>
<gene>
    <name evidence="10" type="primary">rnfB</name>
    <name evidence="13" type="ORF">EV212_10947</name>
</gene>
<proteinExistence type="inferred from homology"/>
<evidence type="ECO:0000259" key="12">
    <source>
        <dbReference type="PROSITE" id="PS51656"/>
    </source>
</evidence>
<dbReference type="Gene3D" id="1.10.15.40">
    <property type="entry name" value="Electron transport complex subunit B, putative Fe-S cluster"/>
    <property type="match status" value="1"/>
</dbReference>
<feature type="binding site" evidence="10">
    <location>
        <position position="142"/>
    </location>
    <ligand>
        <name>[4Fe-4S] cluster</name>
        <dbReference type="ChEBI" id="CHEBI:49883"/>
        <label>2</label>
    </ligand>
</feature>
<dbReference type="PROSITE" id="PS51656">
    <property type="entry name" value="4FE4S"/>
    <property type="match status" value="1"/>
</dbReference>
<feature type="binding site" evidence="10">
    <location>
        <position position="132"/>
    </location>
    <ligand>
        <name>[4Fe-4S] cluster</name>
        <dbReference type="ChEBI" id="CHEBI:49883"/>
        <label>2</label>
    </ligand>
</feature>
<evidence type="ECO:0000313" key="13">
    <source>
        <dbReference type="EMBL" id="TCO84155.1"/>
    </source>
</evidence>
<dbReference type="InterPro" id="IPR007202">
    <property type="entry name" value="4Fe-4S_dom"/>
</dbReference>
<dbReference type="Pfam" id="PF00037">
    <property type="entry name" value="Fer4"/>
    <property type="match status" value="2"/>
</dbReference>
<comment type="similarity">
    <text evidence="10">Belongs to the 4Fe4S bacterial-type ferredoxin family. RnfB subfamily.</text>
</comment>
<evidence type="ECO:0000256" key="2">
    <source>
        <dbReference type="ARBA" id="ARBA00022485"/>
    </source>
</evidence>
<organism evidence="13 14">
    <name type="scientific">Frisingicoccus caecimuris</name>
    <dbReference type="NCBI Taxonomy" id="1796636"/>
    <lineage>
        <taxon>Bacteria</taxon>
        <taxon>Bacillati</taxon>
        <taxon>Bacillota</taxon>
        <taxon>Clostridia</taxon>
        <taxon>Lachnospirales</taxon>
        <taxon>Lachnospiraceae</taxon>
        <taxon>Frisingicoccus</taxon>
    </lineage>
</organism>
<evidence type="ECO:0000256" key="1">
    <source>
        <dbReference type="ARBA" id="ARBA00022448"/>
    </source>
</evidence>
<dbReference type="HAMAP" id="MF_00463">
    <property type="entry name" value="RsxB_RnfB"/>
    <property type="match status" value="1"/>
</dbReference>
<dbReference type="Proteomes" id="UP000295711">
    <property type="component" value="Unassembled WGS sequence"/>
</dbReference>
<feature type="binding site" evidence="10">
    <location>
        <position position="168"/>
    </location>
    <ligand>
        <name>[4Fe-4S] cluster</name>
        <dbReference type="ChEBI" id="CHEBI:49883"/>
        <label>3</label>
    </ligand>
</feature>
<comment type="caution">
    <text evidence="10">Lacks conserved residue(s) required for the propagation of feature annotation.</text>
</comment>
<feature type="domain" description="4Fe-4S ferredoxin-type" evidence="11">
    <location>
        <begin position="156"/>
        <end position="185"/>
    </location>
</feature>
<keyword evidence="5 10" id="KW-1278">Translocase</keyword>
<keyword evidence="4 10" id="KW-0677">Repeat</keyword>
<comment type="cofactor">
    <cofactor evidence="10">
        <name>[4Fe-4S] cluster</name>
        <dbReference type="ChEBI" id="CHEBI:49883"/>
    </cofactor>
    <text evidence="10">Binds 3 [4Fe-4S] clusters.</text>
</comment>
<accession>A0A4V2SDM0</accession>
<evidence type="ECO:0000256" key="6">
    <source>
        <dbReference type="ARBA" id="ARBA00022982"/>
    </source>
</evidence>
<keyword evidence="6 10" id="KW-0249">Electron transport</keyword>
<evidence type="ECO:0000256" key="9">
    <source>
        <dbReference type="ARBA" id="ARBA00023136"/>
    </source>
</evidence>
<dbReference type="PROSITE" id="PS00198">
    <property type="entry name" value="4FE4S_FER_1"/>
    <property type="match status" value="2"/>
</dbReference>
<comment type="function">
    <text evidence="10">Part of a membrane-bound complex that couples electron transfer with translocation of ions across the membrane.</text>
</comment>
<dbReference type="RefSeq" id="WP_132092327.1">
    <property type="nucleotide sequence ID" value="NZ_JANKAQ010000010.1"/>
</dbReference>
<dbReference type="PANTHER" id="PTHR43560">
    <property type="entry name" value="ION-TRANSLOCATING OXIDOREDUCTASE COMPLEX SUBUNIT B"/>
    <property type="match status" value="1"/>
</dbReference>
<dbReference type="InterPro" id="IPR010207">
    <property type="entry name" value="Elect_transpt_cplx_RnfB/RsxB"/>
</dbReference>
<evidence type="ECO:0000313" key="14">
    <source>
        <dbReference type="Proteomes" id="UP000295711"/>
    </source>
</evidence>
<dbReference type="GO" id="GO:0005886">
    <property type="term" value="C:plasma membrane"/>
    <property type="evidence" value="ECO:0007669"/>
    <property type="project" value="UniProtKB-SubCell"/>
</dbReference>